<comment type="caution">
    <text evidence="2">The sequence shown here is derived from an EMBL/GenBank/DDBJ whole genome shotgun (WGS) entry which is preliminary data.</text>
</comment>
<organism evidence="2 3">
    <name type="scientific">Cadophora malorum</name>
    <dbReference type="NCBI Taxonomy" id="108018"/>
    <lineage>
        <taxon>Eukaryota</taxon>
        <taxon>Fungi</taxon>
        <taxon>Dikarya</taxon>
        <taxon>Ascomycota</taxon>
        <taxon>Pezizomycotina</taxon>
        <taxon>Leotiomycetes</taxon>
        <taxon>Helotiales</taxon>
        <taxon>Ploettnerulaceae</taxon>
        <taxon>Cadophora</taxon>
    </lineage>
</organism>
<dbReference type="Proteomes" id="UP000664132">
    <property type="component" value="Unassembled WGS sequence"/>
</dbReference>
<gene>
    <name evidence="2" type="ORF">IFR04_014352</name>
</gene>
<proteinExistence type="predicted"/>
<feature type="region of interest" description="Disordered" evidence="1">
    <location>
        <begin position="153"/>
        <end position="189"/>
    </location>
</feature>
<dbReference type="OrthoDB" id="3560984at2759"/>
<name>A0A8H7VZK0_9HELO</name>
<evidence type="ECO:0000313" key="3">
    <source>
        <dbReference type="Proteomes" id="UP000664132"/>
    </source>
</evidence>
<feature type="compositionally biased region" description="Low complexity" evidence="1">
    <location>
        <begin position="163"/>
        <end position="174"/>
    </location>
</feature>
<protein>
    <submittedName>
        <fullName evidence="2">Uncharacterized protein</fullName>
    </submittedName>
</protein>
<keyword evidence="3" id="KW-1185">Reference proteome</keyword>
<evidence type="ECO:0000256" key="1">
    <source>
        <dbReference type="SAM" id="MobiDB-lite"/>
    </source>
</evidence>
<dbReference type="AlphaFoldDB" id="A0A8H7VZK0"/>
<accession>A0A8H7VZK0</accession>
<sequence>MPVFVYPRELHKFGNVDKKETRQKIQRVIVGKPAFDRYESYECSDSYAKCIKSSIGRYQALNIVIFQTLSKDFDDYYSVMWCLSGILKPTIKKWGKYSPRTIVPVSSETLGAIESAEMFDFERAVHEEFVPEDLVSIKEQSALLNRYLTGELHEHSDHDSDDSAGGASSDVGLSDNEESSNEGRSPDDI</sequence>
<evidence type="ECO:0000313" key="2">
    <source>
        <dbReference type="EMBL" id="KAG4412496.1"/>
    </source>
</evidence>
<dbReference type="EMBL" id="JAFJYH010000374">
    <property type="protein sequence ID" value="KAG4412496.1"/>
    <property type="molecule type" value="Genomic_DNA"/>
</dbReference>
<reference evidence="2" key="1">
    <citation type="submission" date="2021-02" db="EMBL/GenBank/DDBJ databases">
        <title>Genome sequence Cadophora malorum strain M34.</title>
        <authorList>
            <person name="Stefanovic E."/>
            <person name="Vu D."/>
            <person name="Scully C."/>
            <person name="Dijksterhuis J."/>
            <person name="Roader J."/>
            <person name="Houbraken J."/>
        </authorList>
    </citation>
    <scope>NUCLEOTIDE SEQUENCE</scope>
    <source>
        <strain evidence="2">M34</strain>
    </source>
</reference>